<dbReference type="InterPro" id="IPR003423">
    <property type="entry name" value="OMP_efflux"/>
</dbReference>
<evidence type="ECO:0000256" key="2">
    <source>
        <dbReference type="RuleBase" id="RU362097"/>
    </source>
</evidence>
<dbReference type="EMBL" id="CP001032">
    <property type="protein sequence ID" value="ACB77086.1"/>
    <property type="molecule type" value="Genomic_DNA"/>
</dbReference>
<protein>
    <submittedName>
        <fullName evidence="3">RND efflux system, outer membrane lipoprotein, NodT family</fullName>
    </submittedName>
</protein>
<feature type="signal peptide" evidence="2">
    <location>
        <begin position="1"/>
        <end position="16"/>
    </location>
</feature>
<evidence type="ECO:0000313" key="4">
    <source>
        <dbReference type="Proteomes" id="UP000007013"/>
    </source>
</evidence>
<dbReference type="RefSeq" id="WP_012376615.1">
    <property type="nucleotide sequence ID" value="NC_010571.1"/>
</dbReference>
<keyword evidence="2" id="KW-1134">Transmembrane beta strand</keyword>
<name>B1ZYI8_OPITP</name>
<dbReference type="GO" id="GO:0015562">
    <property type="term" value="F:efflux transmembrane transporter activity"/>
    <property type="evidence" value="ECO:0007669"/>
    <property type="project" value="InterPro"/>
</dbReference>
<dbReference type="Gene3D" id="2.20.200.10">
    <property type="entry name" value="Outer membrane efflux proteins (OEP)"/>
    <property type="match status" value="1"/>
</dbReference>
<dbReference type="PANTHER" id="PTHR30203">
    <property type="entry name" value="OUTER MEMBRANE CATION EFFLUX PROTEIN"/>
    <property type="match status" value="1"/>
</dbReference>
<dbReference type="Pfam" id="PF02321">
    <property type="entry name" value="OEP"/>
    <property type="match status" value="2"/>
</dbReference>
<dbReference type="InterPro" id="IPR010131">
    <property type="entry name" value="MdtP/NodT-like"/>
</dbReference>
<dbReference type="STRING" id="452637.Oter_3811"/>
<sequence length="476" mass="51181">MKILALFFAFTTLGFAALPKVGPDYYRPDLPPLASYRDAGGWKTADPADALPRGAWWNLFGDPVLDGLETRALAANQDLRAAAARVEQARAAAGIARGDYWPQLAAHGAVIREQTSQTTENVFPDPRTTTYRAPLTAAWELDLFGRVRRLNESARDVAAASEATFESVRLSLTADVAANYFALRATERELVLLDDTVRLRRRALELATARVRSGTAADLDAARAETELASTEAERATLANQRSALANALATLVGEPASGFVLAVVEHEPVLPHVPAGLPSELLERRPDIAAAERSLAAANARIGVAKAAFFPAISLTGSAGYASADIDRLTESDSRIWSIGPQLYLPIFQGGRNRANLARSRAAYDEAVAAFRQRVLVALREVQDALTASRLIGEEAAAQQRALESSRRAQRLAQIRYDAGYVSYLEVIDAQRTALATERATARLIGRQLATRVALIKALGGGWHAPQPGGSLAAR</sequence>
<keyword evidence="2" id="KW-0564">Palmitate</keyword>
<dbReference type="OrthoDB" id="9770517at2"/>
<dbReference type="PANTHER" id="PTHR30203:SF33">
    <property type="entry name" value="BLR4455 PROTEIN"/>
    <property type="match status" value="1"/>
</dbReference>
<feature type="chain" id="PRO_5001436875" evidence="2">
    <location>
        <begin position="17"/>
        <end position="476"/>
    </location>
</feature>
<dbReference type="SUPFAM" id="SSF56954">
    <property type="entry name" value="Outer membrane efflux proteins (OEP)"/>
    <property type="match status" value="1"/>
</dbReference>
<dbReference type="GO" id="GO:0005886">
    <property type="term" value="C:plasma membrane"/>
    <property type="evidence" value="ECO:0007669"/>
    <property type="project" value="UniProtKB-SubCell"/>
</dbReference>
<reference evidence="3 4" key="1">
    <citation type="journal article" date="2011" name="J. Bacteriol.">
        <title>Genome sequence of the verrucomicrobium Opitutus terrae PB90-1, an abundant inhabitant of rice paddy soil ecosystems.</title>
        <authorList>
            <person name="van Passel M.W."/>
            <person name="Kant R."/>
            <person name="Palva A."/>
            <person name="Copeland A."/>
            <person name="Lucas S."/>
            <person name="Lapidus A."/>
            <person name="Glavina del Rio T."/>
            <person name="Pitluck S."/>
            <person name="Goltsman E."/>
            <person name="Clum A."/>
            <person name="Sun H."/>
            <person name="Schmutz J."/>
            <person name="Larimer F.W."/>
            <person name="Land M.L."/>
            <person name="Hauser L."/>
            <person name="Kyrpides N."/>
            <person name="Mikhailova N."/>
            <person name="Richardson P.P."/>
            <person name="Janssen P.H."/>
            <person name="de Vos W.M."/>
            <person name="Smidt H."/>
        </authorList>
    </citation>
    <scope>NUCLEOTIDE SEQUENCE [LARGE SCALE GENOMIC DNA]</scope>
    <source>
        <strain evidence="4">DSM 11246 / JCM 15787 / PB90-1</strain>
    </source>
</reference>
<dbReference type="Gene3D" id="1.20.1600.10">
    <property type="entry name" value="Outer membrane efflux proteins (OEP)"/>
    <property type="match status" value="1"/>
</dbReference>
<evidence type="ECO:0000313" key="3">
    <source>
        <dbReference type="EMBL" id="ACB77086.1"/>
    </source>
</evidence>
<dbReference type="eggNOG" id="COG1538">
    <property type="taxonomic scope" value="Bacteria"/>
</dbReference>
<comment type="subcellular location">
    <subcellularLocation>
        <location evidence="2">Cell membrane</location>
        <topology evidence="2">Lipid-anchor</topology>
    </subcellularLocation>
</comment>
<keyword evidence="2" id="KW-0732">Signal</keyword>
<keyword evidence="2" id="KW-0812">Transmembrane</keyword>
<dbReference type="KEGG" id="ote:Oter_3811"/>
<evidence type="ECO:0000256" key="1">
    <source>
        <dbReference type="ARBA" id="ARBA00007613"/>
    </source>
</evidence>
<comment type="similarity">
    <text evidence="1 2">Belongs to the outer membrane factor (OMF) (TC 1.B.17) family.</text>
</comment>
<keyword evidence="2 3" id="KW-0449">Lipoprotein</keyword>
<dbReference type="AlphaFoldDB" id="B1ZYI8"/>
<dbReference type="Proteomes" id="UP000007013">
    <property type="component" value="Chromosome"/>
</dbReference>
<proteinExistence type="inferred from homology"/>
<accession>B1ZYI8</accession>
<gene>
    <name evidence="3" type="ordered locus">Oter_3811</name>
</gene>
<keyword evidence="4" id="KW-1185">Reference proteome</keyword>
<organism evidence="3 4">
    <name type="scientific">Opitutus terrae (strain DSM 11246 / JCM 15787 / PB90-1)</name>
    <dbReference type="NCBI Taxonomy" id="452637"/>
    <lineage>
        <taxon>Bacteria</taxon>
        <taxon>Pseudomonadati</taxon>
        <taxon>Verrucomicrobiota</taxon>
        <taxon>Opitutia</taxon>
        <taxon>Opitutales</taxon>
        <taxon>Opitutaceae</taxon>
        <taxon>Opitutus</taxon>
    </lineage>
</organism>
<keyword evidence="2" id="KW-0472">Membrane</keyword>
<dbReference type="HOGENOM" id="CLU_012817_13_1_0"/>
<dbReference type="NCBIfam" id="TIGR01845">
    <property type="entry name" value="outer_NodT"/>
    <property type="match status" value="1"/>
</dbReference>